<keyword evidence="2" id="KW-1133">Transmembrane helix</keyword>
<comment type="caution">
    <text evidence="3">The sequence shown here is derived from an EMBL/GenBank/DDBJ whole genome shotgun (WGS) entry which is preliminary data.</text>
</comment>
<evidence type="ECO:0000256" key="2">
    <source>
        <dbReference type="SAM" id="Phobius"/>
    </source>
</evidence>
<keyword evidence="4" id="KW-1185">Reference proteome</keyword>
<organism evidence="3 4">
    <name type="scientific">Streptomyces caatingaensis</name>
    <dbReference type="NCBI Taxonomy" id="1678637"/>
    <lineage>
        <taxon>Bacteria</taxon>
        <taxon>Bacillati</taxon>
        <taxon>Actinomycetota</taxon>
        <taxon>Actinomycetes</taxon>
        <taxon>Kitasatosporales</taxon>
        <taxon>Streptomycetaceae</taxon>
        <taxon>Streptomyces</taxon>
    </lineage>
</organism>
<dbReference type="OrthoDB" id="3874249at2"/>
<dbReference type="Proteomes" id="UP000037288">
    <property type="component" value="Unassembled WGS sequence"/>
</dbReference>
<feature type="compositionally biased region" description="Pro residues" evidence="1">
    <location>
        <begin position="113"/>
        <end position="151"/>
    </location>
</feature>
<feature type="transmembrane region" description="Helical" evidence="2">
    <location>
        <begin position="67"/>
        <end position="84"/>
    </location>
</feature>
<evidence type="ECO:0000313" key="3">
    <source>
        <dbReference type="EMBL" id="KNB54392.1"/>
    </source>
</evidence>
<evidence type="ECO:0000256" key="1">
    <source>
        <dbReference type="SAM" id="MobiDB-lite"/>
    </source>
</evidence>
<keyword evidence="2" id="KW-0812">Transmembrane</keyword>
<proteinExistence type="predicted"/>
<dbReference type="EMBL" id="LFXA01000001">
    <property type="protein sequence ID" value="KNB54392.1"/>
    <property type="molecule type" value="Genomic_DNA"/>
</dbReference>
<gene>
    <name evidence="3" type="ORF">AC230_00480</name>
</gene>
<reference evidence="4" key="1">
    <citation type="submission" date="2015-07" db="EMBL/GenBank/DDBJ databases">
        <title>Draft genome sequence of Streptomyces sp. CMAA 1322, a bacterium isolated from Caatinga biome, from dry forest semiarid of Brazil.</title>
        <authorList>
            <person name="Santos S.N."/>
            <person name="Gacesa R."/>
            <person name="Taketani R.G."/>
            <person name="Long P.F."/>
            <person name="Melo I.S."/>
        </authorList>
    </citation>
    <scope>NUCLEOTIDE SEQUENCE [LARGE SCALE GENOMIC DNA]</scope>
    <source>
        <strain evidence="4">CMAA 1322</strain>
    </source>
</reference>
<dbReference type="AlphaFoldDB" id="A0A0K9XNW0"/>
<dbReference type="RefSeq" id="WP_049713908.1">
    <property type="nucleotide sequence ID" value="NZ_LFXA01000001.1"/>
</dbReference>
<feature type="region of interest" description="Disordered" evidence="1">
    <location>
        <begin position="107"/>
        <end position="225"/>
    </location>
</feature>
<dbReference type="PATRIC" id="fig|1678637.3.peg.101"/>
<name>A0A0K9XNW0_9ACTN</name>
<sequence length="252" mass="26597">MIVVIRVVIVAITVLTVFLMSWIPVLRVAIVRRRGKDWALFWTVLVVSVGCLVMMEERFSKTTNSVGLIAAICVGSLSIAYYLWADIRHFRPAAPAAAPGGYAPPYAVTLPAQPQPQPGSRPEPFPGAGPGGPGAPQPGPYPSFAPPPPYPGSDTPVPGHQPGLTVPGQGAAPYGQPGGCPPQAQPVTGAPPAVPQPGYGYPHVPEGAPRDAARQAAAGHRTPERIRQVRAELDELSDLLRKEAGEQRERGR</sequence>
<accession>A0A0K9XNW0</accession>
<feature type="compositionally biased region" description="Low complexity" evidence="1">
    <location>
        <begin position="167"/>
        <end position="178"/>
    </location>
</feature>
<evidence type="ECO:0000313" key="4">
    <source>
        <dbReference type="Proteomes" id="UP000037288"/>
    </source>
</evidence>
<protein>
    <recommendedName>
        <fullName evidence="5">Integral membrane protein</fullName>
    </recommendedName>
</protein>
<feature type="transmembrane region" description="Helical" evidence="2">
    <location>
        <begin position="38"/>
        <end position="55"/>
    </location>
</feature>
<feature type="transmembrane region" description="Helical" evidence="2">
    <location>
        <begin position="6"/>
        <end position="26"/>
    </location>
</feature>
<keyword evidence="2" id="KW-0472">Membrane</keyword>
<evidence type="ECO:0008006" key="5">
    <source>
        <dbReference type="Google" id="ProtNLM"/>
    </source>
</evidence>
<dbReference type="STRING" id="1678637.AC230_00480"/>